<organism evidence="1 2">
    <name type="scientific">Goodea atripinnis</name>
    <dbReference type="NCBI Taxonomy" id="208336"/>
    <lineage>
        <taxon>Eukaryota</taxon>
        <taxon>Metazoa</taxon>
        <taxon>Chordata</taxon>
        <taxon>Craniata</taxon>
        <taxon>Vertebrata</taxon>
        <taxon>Euteleostomi</taxon>
        <taxon>Actinopterygii</taxon>
        <taxon>Neopterygii</taxon>
        <taxon>Teleostei</taxon>
        <taxon>Neoteleostei</taxon>
        <taxon>Acanthomorphata</taxon>
        <taxon>Ovalentaria</taxon>
        <taxon>Atherinomorphae</taxon>
        <taxon>Cyprinodontiformes</taxon>
        <taxon>Goodeidae</taxon>
        <taxon>Goodea</taxon>
    </lineage>
</organism>
<evidence type="ECO:0000313" key="2">
    <source>
        <dbReference type="Proteomes" id="UP001476798"/>
    </source>
</evidence>
<comment type="caution">
    <text evidence="1">The sequence shown here is derived from an EMBL/GenBank/DDBJ whole genome shotgun (WGS) entry which is preliminary data.</text>
</comment>
<accession>A0ABV0NEP3</accession>
<proteinExistence type="predicted"/>
<sequence>MSTWEDDHLSVAVFMKSPSSLESPPLKVRERMTMKGVEVLTVSWATAGKDTDKGLMGVPEHLQTLEKRTAIKIKCVFRGGVTYSKLHCCFSLVSSESYKQA</sequence>
<reference evidence="1 2" key="1">
    <citation type="submission" date="2021-06" db="EMBL/GenBank/DDBJ databases">
        <authorList>
            <person name="Palmer J.M."/>
        </authorList>
    </citation>
    <scope>NUCLEOTIDE SEQUENCE [LARGE SCALE GENOMIC DNA]</scope>
    <source>
        <strain evidence="1 2">GA_2019</strain>
        <tissue evidence="1">Muscle</tissue>
    </source>
</reference>
<evidence type="ECO:0000313" key="1">
    <source>
        <dbReference type="EMBL" id="MEQ2169526.1"/>
    </source>
</evidence>
<gene>
    <name evidence="1" type="ORF">GOODEAATRI_026046</name>
</gene>
<keyword evidence="2" id="KW-1185">Reference proteome</keyword>
<dbReference type="Proteomes" id="UP001476798">
    <property type="component" value="Unassembled WGS sequence"/>
</dbReference>
<dbReference type="EMBL" id="JAHRIO010033145">
    <property type="protein sequence ID" value="MEQ2169526.1"/>
    <property type="molecule type" value="Genomic_DNA"/>
</dbReference>
<name>A0ABV0NEP3_9TELE</name>
<protein>
    <submittedName>
        <fullName evidence="1">Uncharacterized protein</fullName>
    </submittedName>
</protein>